<evidence type="ECO:0000256" key="8">
    <source>
        <dbReference type="SAM" id="Coils"/>
    </source>
</evidence>
<dbReference type="AlphaFoldDB" id="A0A3G6TAH3"/>
<dbReference type="EMBL" id="CP033932">
    <property type="protein sequence ID" value="AZB26231.1"/>
    <property type="molecule type" value="Genomic_DNA"/>
</dbReference>
<dbReference type="InterPro" id="IPR043595">
    <property type="entry name" value="FaeB/C/D"/>
</dbReference>
<keyword evidence="6" id="KW-0119">Carbohydrate metabolism</keyword>
<gene>
    <name evidence="10" type="ORF">EG339_17365</name>
</gene>
<evidence type="ECO:0000256" key="9">
    <source>
        <dbReference type="SAM" id="SignalP"/>
    </source>
</evidence>
<dbReference type="GO" id="GO:0005576">
    <property type="term" value="C:extracellular region"/>
    <property type="evidence" value="ECO:0007669"/>
    <property type="project" value="UniProtKB-SubCell"/>
</dbReference>
<proteinExistence type="predicted"/>
<sequence>MKTIVLLCLLCFSNAFSQSYEALMKTASVNLQAKKYCDALSNFKEAFTLQTEIGIYDYVSAASASANCNDTETAVEWLKKGYKLGLGKDRNEFTFLQTNERFKNLGQNTEFKQLLADMENKLTQIEKLKKEEKQQWNEEIVKNQITESIPFNQAESGFASYFTEAEGLKVPYVVFVPKKYQSSKPVKVIFFLHGGVNSVNEFYYQNADVKKEPIFSVGNHFNAIVIYPFAKKDFGWMNQIKAFENIFTILNDVEKKYNVDKNKIYLGGMSNGGTATFWFASRKGTPFKAFYAFAPNPVLNIGAIPFENITKDHPLYTISAKDDYVFDYNEVLKVYNDNKSKAKGWNFQTLETGSHEFIYKPEISKELLIRFFSEILR</sequence>
<keyword evidence="3" id="KW-0858">Xylan degradation</keyword>
<dbReference type="InterPro" id="IPR029058">
    <property type="entry name" value="AB_hydrolase_fold"/>
</dbReference>
<reference evidence="11" key="1">
    <citation type="submission" date="2018-11" db="EMBL/GenBank/DDBJ databases">
        <title>Proposal to divide the Flavobacteriaceae and reorganize its genera based on Amino Acid Identity values calculated from whole genome sequences.</title>
        <authorList>
            <person name="Nicholson A.C."/>
            <person name="Gulvik C.A."/>
            <person name="Whitney A.M."/>
            <person name="Humrighouse B.W."/>
            <person name="Bell M."/>
            <person name="Holmes B."/>
            <person name="Steigerwalt A.G."/>
            <person name="Villarma A."/>
            <person name="Sheth M."/>
            <person name="Batra D."/>
            <person name="Pryor J."/>
            <person name="Bernardet J.-F."/>
            <person name="Hugo C."/>
            <person name="Kampfer P."/>
            <person name="Newman J."/>
            <person name="McQuiston J.R."/>
        </authorList>
    </citation>
    <scope>NUCLEOTIDE SEQUENCE [LARGE SCALE GENOMIC DNA]</scope>
    <source>
        <strain evidence="11">G0229</strain>
    </source>
</reference>
<dbReference type="GO" id="GO:0030600">
    <property type="term" value="F:feruloyl esterase activity"/>
    <property type="evidence" value="ECO:0007669"/>
    <property type="project" value="InterPro"/>
</dbReference>
<dbReference type="KEGG" id="cben:EG339_17365"/>
<evidence type="ECO:0000256" key="1">
    <source>
        <dbReference type="ARBA" id="ARBA00004613"/>
    </source>
</evidence>
<evidence type="ECO:0000313" key="10">
    <source>
        <dbReference type="EMBL" id="AZB26231.1"/>
    </source>
</evidence>
<evidence type="ECO:0000256" key="4">
    <source>
        <dbReference type="ARBA" id="ARBA00022729"/>
    </source>
</evidence>
<protein>
    <submittedName>
        <fullName evidence="10">Uncharacterized protein</fullName>
    </submittedName>
</protein>
<keyword evidence="11" id="KW-1185">Reference proteome</keyword>
<dbReference type="PANTHER" id="PTHR38050:SF2">
    <property type="entry name" value="FERULOYL ESTERASE C-RELATED"/>
    <property type="match status" value="1"/>
</dbReference>
<evidence type="ECO:0000256" key="7">
    <source>
        <dbReference type="ARBA" id="ARBA00023326"/>
    </source>
</evidence>
<evidence type="ECO:0000256" key="5">
    <source>
        <dbReference type="ARBA" id="ARBA00022801"/>
    </source>
</evidence>
<accession>A0A3G6TAH3</accession>
<comment type="subcellular location">
    <subcellularLocation>
        <location evidence="1">Secreted</location>
    </subcellularLocation>
</comment>
<feature type="chain" id="PRO_5018167342" evidence="9">
    <location>
        <begin position="18"/>
        <end position="377"/>
    </location>
</feature>
<dbReference type="GO" id="GO:0045493">
    <property type="term" value="P:xylan catabolic process"/>
    <property type="evidence" value="ECO:0007669"/>
    <property type="project" value="UniProtKB-KW"/>
</dbReference>
<evidence type="ECO:0000313" key="11">
    <source>
        <dbReference type="Proteomes" id="UP000271193"/>
    </source>
</evidence>
<keyword evidence="7" id="KW-0624">Polysaccharide degradation</keyword>
<dbReference type="Gene3D" id="3.40.50.1820">
    <property type="entry name" value="alpha/beta hydrolase"/>
    <property type="match status" value="1"/>
</dbReference>
<evidence type="ECO:0000256" key="6">
    <source>
        <dbReference type="ARBA" id="ARBA00023277"/>
    </source>
</evidence>
<keyword evidence="4 9" id="KW-0732">Signal</keyword>
<keyword evidence="5" id="KW-0378">Hydrolase</keyword>
<name>A0A3G6TAH3_9FLAO</name>
<organism evidence="10 11">
    <name type="scientific">Chryseobacterium bernardetii</name>
    <dbReference type="NCBI Taxonomy" id="1241978"/>
    <lineage>
        <taxon>Bacteria</taxon>
        <taxon>Pseudomonadati</taxon>
        <taxon>Bacteroidota</taxon>
        <taxon>Flavobacteriia</taxon>
        <taxon>Flavobacteriales</taxon>
        <taxon>Weeksellaceae</taxon>
        <taxon>Chryseobacterium group</taxon>
        <taxon>Chryseobacterium</taxon>
    </lineage>
</organism>
<dbReference type="PANTHER" id="PTHR38050">
    <property type="match status" value="1"/>
</dbReference>
<dbReference type="SUPFAM" id="SSF53474">
    <property type="entry name" value="alpha/beta-Hydrolases"/>
    <property type="match status" value="1"/>
</dbReference>
<evidence type="ECO:0000256" key="3">
    <source>
        <dbReference type="ARBA" id="ARBA00022651"/>
    </source>
</evidence>
<feature type="coiled-coil region" evidence="8">
    <location>
        <begin position="108"/>
        <end position="135"/>
    </location>
</feature>
<dbReference type="Proteomes" id="UP000271193">
    <property type="component" value="Chromosome"/>
</dbReference>
<dbReference type="GeneID" id="99066579"/>
<evidence type="ECO:0000256" key="2">
    <source>
        <dbReference type="ARBA" id="ARBA00022525"/>
    </source>
</evidence>
<keyword evidence="8" id="KW-0175">Coiled coil</keyword>
<dbReference type="RefSeq" id="WP_123871172.1">
    <property type="nucleotide sequence ID" value="NZ_CP033932.1"/>
</dbReference>
<keyword evidence="2" id="KW-0964">Secreted</keyword>
<feature type="signal peptide" evidence="9">
    <location>
        <begin position="1"/>
        <end position="17"/>
    </location>
</feature>